<dbReference type="InterPro" id="IPR016181">
    <property type="entry name" value="Acyl_CoA_acyltransferase"/>
</dbReference>
<dbReference type="PATRIC" id="fig|1612624.7.peg.4426"/>
<dbReference type="Gene3D" id="3.40.630.30">
    <property type="match status" value="1"/>
</dbReference>
<dbReference type="SUPFAM" id="SSF55729">
    <property type="entry name" value="Acyl-CoA N-acyltransferases (Nat)"/>
    <property type="match status" value="1"/>
</dbReference>
<feature type="region of interest" description="Disordered" evidence="1">
    <location>
        <begin position="1"/>
        <end position="25"/>
    </location>
</feature>
<evidence type="ECO:0000259" key="2">
    <source>
        <dbReference type="PROSITE" id="PS51729"/>
    </source>
</evidence>
<reference evidence="3 4" key="1">
    <citation type="journal article" date="2016" name="Syst. Appl. Microbiol.">
        <title>Pararhizobium polonicum sp. nov. isolated from tumors on stone fruit rootstocks.</title>
        <authorList>
            <person name="Pulawska J."/>
            <person name="Kuzmanovic N."/>
            <person name="Willems A."/>
            <person name="Pothier J.F."/>
        </authorList>
    </citation>
    <scope>NUCLEOTIDE SEQUENCE [LARGE SCALE GENOMIC DNA]</scope>
    <source>
        <strain evidence="3 4">F5.1</strain>
    </source>
</reference>
<evidence type="ECO:0000313" key="3">
    <source>
        <dbReference type="EMBL" id="OBZ95415.1"/>
    </source>
</evidence>
<dbReference type="PANTHER" id="PTHR31435:SF10">
    <property type="entry name" value="BSR4717 PROTEIN"/>
    <property type="match status" value="1"/>
</dbReference>
<feature type="domain" description="N-acetyltransferase" evidence="2">
    <location>
        <begin position="6"/>
        <end position="92"/>
    </location>
</feature>
<dbReference type="AlphaFoldDB" id="A0A1C7P2C3"/>
<dbReference type="CDD" id="cd04301">
    <property type="entry name" value="NAT_SF"/>
    <property type="match status" value="1"/>
</dbReference>
<dbReference type="EMBL" id="LGLV01000007">
    <property type="protein sequence ID" value="OBZ95415.1"/>
    <property type="molecule type" value="Genomic_DNA"/>
</dbReference>
<comment type="caution">
    <text evidence="3">The sequence shown here is derived from an EMBL/GenBank/DDBJ whole genome shotgun (WGS) entry which is preliminary data.</text>
</comment>
<gene>
    <name evidence="3" type="ORF">ADU59_12655</name>
</gene>
<dbReference type="InterPro" id="IPR031165">
    <property type="entry name" value="GNAT_YJDJ"/>
</dbReference>
<evidence type="ECO:0000313" key="4">
    <source>
        <dbReference type="Proteomes" id="UP000093111"/>
    </source>
</evidence>
<dbReference type="Pfam" id="PF14542">
    <property type="entry name" value="Acetyltransf_CG"/>
    <property type="match status" value="1"/>
</dbReference>
<sequence length="93" mass="10242">MDIQLEETGSHGRYSATLEGHTGEMTYSRSSPHLIIIDHTAVPDALRGKGVGQALAAHAIEEARKGGWKIIPLCPFMRAQAQRHPEWQDVIQA</sequence>
<keyword evidence="3" id="KW-0808">Transferase</keyword>
<organism evidence="3 4">
    <name type="scientific">Pararhizobium polonicum</name>
    <dbReference type="NCBI Taxonomy" id="1612624"/>
    <lineage>
        <taxon>Bacteria</taxon>
        <taxon>Pseudomonadati</taxon>
        <taxon>Pseudomonadota</taxon>
        <taxon>Alphaproteobacteria</taxon>
        <taxon>Hyphomicrobiales</taxon>
        <taxon>Rhizobiaceae</taxon>
        <taxon>Rhizobium/Agrobacterium group</taxon>
        <taxon>Pararhizobium</taxon>
    </lineage>
</organism>
<dbReference type="STRING" id="1612624.ADU59_12655"/>
<accession>A0A1C7P2C3</accession>
<name>A0A1C7P2C3_9HYPH</name>
<dbReference type="InterPro" id="IPR045057">
    <property type="entry name" value="Gcn5-rel_NAT"/>
</dbReference>
<dbReference type="GO" id="GO:0016740">
    <property type="term" value="F:transferase activity"/>
    <property type="evidence" value="ECO:0007669"/>
    <property type="project" value="UniProtKB-KW"/>
</dbReference>
<dbReference type="OrthoDB" id="9800945at2"/>
<dbReference type="RefSeq" id="WP_068954466.1">
    <property type="nucleotide sequence ID" value="NZ_LGLV01000007.1"/>
</dbReference>
<dbReference type="PANTHER" id="PTHR31435">
    <property type="entry name" value="PROTEIN NATD1"/>
    <property type="match status" value="1"/>
</dbReference>
<evidence type="ECO:0000256" key="1">
    <source>
        <dbReference type="SAM" id="MobiDB-lite"/>
    </source>
</evidence>
<dbReference type="Proteomes" id="UP000093111">
    <property type="component" value="Unassembled WGS sequence"/>
</dbReference>
<protein>
    <submittedName>
        <fullName evidence="3">Acetyltransferase</fullName>
    </submittedName>
</protein>
<keyword evidence="4" id="KW-1185">Reference proteome</keyword>
<proteinExistence type="predicted"/>
<dbReference type="PROSITE" id="PS51729">
    <property type="entry name" value="GNAT_YJDJ"/>
    <property type="match status" value="1"/>
</dbReference>